<keyword evidence="2" id="KW-1185">Reference proteome</keyword>
<organism evidence="1 2">
    <name type="scientific">Channa argus</name>
    <name type="common">Northern snakehead</name>
    <name type="synonym">Ophicephalus argus</name>
    <dbReference type="NCBI Taxonomy" id="215402"/>
    <lineage>
        <taxon>Eukaryota</taxon>
        <taxon>Metazoa</taxon>
        <taxon>Chordata</taxon>
        <taxon>Craniata</taxon>
        <taxon>Vertebrata</taxon>
        <taxon>Euteleostomi</taxon>
        <taxon>Actinopterygii</taxon>
        <taxon>Neopterygii</taxon>
        <taxon>Teleostei</taxon>
        <taxon>Neoteleostei</taxon>
        <taxon>Acanthomorphata</taxon>
        <taxon>Anabantaria</taxon>
        <taxon>Anabantiformes</taxon>
        <taxon>Channoidei</taxon>
        <taxon>Channidae</taxon>
        <taxon>Channa</taxon>
    </lineage>
</organism>
<dbReference type="Proteomes" id="UP000503349">
    <property type="component" value="Chromosome 5"/>
</dbReference>
<protein>
    <submittedName>
        <fullName evidence="1">Uncharacterized protein</fullName>
    </submittedName>
</protein>
<reference evidence="1 2" key="1">
    <citation type="submission" date="2019-02" db="EMBL/GenBank/DDBJ databases">
        <title>Opniocepnalus argus genome.</title>
        <authorList>
            <person name="Zhou C."/>
            <person name="Xiao S."/>
        </authorList>
    </citation>
    <scope>NUCLEOTIDE SEQUENCE [LARGE SCALE GENOMIC DNA]</scope>
    <source>
        <strain evidence="1">OARG1902GOOAL</strain>
        <tissue evidence="1">Muscle</tissue>
    </source>
</reference>
<proteinExistence type="predicted"/>
<sequence length="137" mass="15896">MLCPHLSPVFSVSSHIPVSCLSPHFWTLPDSFKQPGPWNTFLGHQLWILDLEIALSSLAQFGFWLLICVLGDVSPCWQRMSDTTERIDYLPVNPEPRPTSFSCAEQLRFRPLNVQKYHKYQHTKVLTNQFCVVGFWF</sequence>
<accession>A0A6G1PK27</accession>
<gene>
    <name evidence="1" type="ORF">EXN66_Car006039</name>
</gene>
<name>A0A6G1PK27_CHAAH</name>
<reference evidence="2" key="2">
    <citation type="submission" date="2019-02" db="EMBL/GenBank/DDBJ databases">
        <title>Opniocepnalus argus Var Kimnra genome.</title>
        <authorList>
            <person name="Zhou C."/>
            <person name="Xiao S."/>
        </authorList>
    </citation>
    <scope>NUCLEOTIDE SEQUENCE [LARGE SCALE GENOMIC DNA]</scope>
</reference>
<evidence type="ECO:0000313" key="1">
    <source>
        <dbReference type="EMBL" id="KAF3690366.1"/>
    </source>
</evidence>
<evidence type="ECO:0000313" key="2">
    <source>
        <dbReference type="Proteomes" id="UP000503349"/>
    </source>
</evidence>
<dbReference type="EMBL" id="CM015716">
    <property type="protein sequence ID" value="KAF3690366.1"/>
    <property type="molecule type" value="Genomic_DNA"/>
</dbReference>
<dbReference type="AlphaFoldDB" id="A0A6G1PK27"/>